<evidence type="ECO:0000313" key="1">
    <source>
        <dbReference type="EMBL" id="CAG8553007.1"/>
    </source>
</evidence>
<protein>
    <submittedName>
        <fullName evidence="1">8359_t:CDS:1</fullName>
    </submittedName>
</protein>
<evidence type="ECO:0000313" key="2">
    <source>
        <dbReference type="Proteomes" id="UP000789572"/>
    </source>
</evidence>
<dbReference type="AlphaFoldDB" id="A0A9N9B2W0"/>
<gene>
    <name evidence="1" type="ORF">POCULU_LOCUS5118</name>
</gene>
<organism evidence="1 2">
    <name type="scientific">Paraglomus occultum</name>
    <dbReference type="NCBI Taxonomy" id="144539"/>
    <lineage>
        <taxon>Eukaryota</taxon>
        <taxon>Fungi</taxon>
        <taxon>Fungi incertae sedis</taxon>
        <taxon>Mucoromycota</taxon>
        <taxon>Glomeromycotina</taxon>
        <taxon>Glomeromycetes</taxon>
        <taxon>Paraglomerales</taxon>
        <taxon>Paraglomeraceae</taxon>
        <taxon>Paraglomus</taxon>
    </lineage>
</organism>
<keyword evidence="2" id="KW-1185">Reference proteome</keyword>
<accession>A0A9N9B2W0</accession>
<sequence>MKEDTMKSEKGRMYKTVKLVINTIKVFPNRSLRRVASTKKNASPSIINETKFQPIFVQETPTKTTTIARNPDPVSPSFLLKPLQSFLLLGTHDIITPLNNDTYTCPNCHLTNSVHFVREKDANAVSKNVYICLSRGKSGCGWESNEKPEEEEVHKQIEAKIGFKPIRLA</sequence>
<dbReference type="EMBL" id="CAJVPJ010000740">
    <property type="protein sequence ID" value="CAG8553007.1"/>
    <property type="molecule type" value="Genomic_DNA"/>
</dbReference>
<comment type="caution">
    <text evidence="1">The sequence shown here is derived from an EMBL/GenBank/DDBJ whole genome shotgun (WGS) entry which is preliminary data.</text>
</comment>
<dbReference type="Proteomes" id="UP000789572">
    <property type="component" value="Unassembled WGS sequence"/>
</dbReference>
<reference evidence="1" key="1">
    <citation type="submission" date="2021-06" db="EMBL/GenBank/DDBJ databases">
        <authorList>
            <person name="Kallberg Y."/>
            <person name="Tangrot J."/>
            <person name="Rosling A."/>
        </authorList>
    </citation>
    <scope>NUCLEOTIDE SEQUENCE</scope>
    <source>
        <strain evidence="1">IA702</strain>
    </source>
</reference>
<dbReference type="OrthoDB" id="2443262at2759"/>
<proteinExistence type="predicted"/>
<name>A0A9N9B2W0_9GLOM</name>